<reference evidence="2" key="1">
    <citation type="submission" date="2022-11" db="UniProtKB">
        <authorList>
            <consortium name="WormBaseParasite"/>
        </authorList>
    </citation>
    <scope>IDENTIFICATION</scope>
</reference>
<name>A0AC35F6Q3_9BILA</name>
<organism evidence="1 2">
    <name type="scientific">Panagrolaimus sp. PS1159</name>
    <dbReference type="NCBI Taxonomy" id="55785"/>
    <lineage>
        <taxon>Eukaryota</taxon>
        <taxon>Metazoa</taxon>
        <taxon>Ecdysozoa</taxon>
        <taxon>Nematoda</taxon>
        <taxon>Chromadorea</taxon>
        <taxon>Rhabditida</taxon>
        <taxon>Tylenchina</taxon>
        <taxon>Panagrolaimomorpha</taxon>
        <taxon>Panagrolaimoidea</taxon>
        <taxon>Panagrolaimidae</taxon>
        <taxon>Panagrolaimus</taxon>
    </lineage>
</organism>
<dbReference type="WBParaSite" id="PS1159_v2.g14432.t1">
    <property type="protein sequence ID" value="PS1159_v2.g14432.t1"/>
    <property type="gene ID" value="PS1159_v2.g14432"/>
</dbReference>
<accession>A0AC35F6Q3</accession>
<proteinExistence type="predicted"/>
<dbReference type="Proteomes" id="UP000887580">
    <property type="component" value="Unplaced"/>
</dbReference>
<protein>
    <submittedName>
        <fullName evidence="2">Uncharacterized protein</fullName>
    </submittedName>
</protein>
<evidence type="ECO:0000313" key="2">
    <source>
        <dbReference type="WBParaSite" id="PS1159_v2.g14432.t1"/>
    </source>
</evidence>
<evidence type="ECO:0000313" key="1">
    <source>
        <dbReference type="Proteomes" id="UP000887580"/>
    </source>
</evidence>
<sequence>TFTSFSIGIGSDLEYVNLQKIATSTNHLIHSQESKQIVKDISSKLCPKFDESNSKTSPPSSIPPDAAIKNGGVKTHQYIPPSTIAFMGQPKEKKVEKFKNTKLSKNDIESIAKSFWKSSRNDSVFEFDENEDEEEKLFEDSIWIGMKRGDLGKMEWSDGSRLEEFEQNLAKHLDIEIDRGDCIQQNIDMVKINIKGGGPFDPF</sequence>